<evidence type="ECO:0000256" key="7">
    <source>
        <dbReference type="ARBA" id="ARBA00022798"/>
    </source>
</evidence>
<dbReference type="SMART" id="SM01120">
    <property type="entry name" value="Dak2"/>
    <property type="match status" value="1"/>
</dbReference>
<dbReference type="GO" id="GO:0016301">
    <property type="term" value="F:kinase activity"/>
    <property type="evidence" value="ECO:0007669"/>
    <property type="project" value="UniProtKB-KW"/>
</dbReference>
<comment type="caution">
    <text evidence="13">The sequence shown here is derived from an EMBL/GenBank/DDBJ whole genome shotgun (WGS) entry which is preliminary data.</text>
</comment>
<dbReference type="InterPro" id="IPR050861">
    <property type="entry name" value="Dihydroxyacetone_Kinase"/>
</dbReference>
<evidence type="ECO:0000256" key="8">
    <source>
        <dbReference type="ARBA" id="ARBA00022840"/>
    </source>
</evidence>
<keyword evidence="4" id="KW-0808">Transferase</keyword>
<evidence type="ECO:0000259" key="11">
    <source>
        <dbReference type="PROSITE" id="PS51480"/>
    </source>
</evidence>
<comment type="function">
    <text evidence="1">Catalyzes both the phosphorylation of dihydroxyacetone and of glyceraldehyde.</text>
</comment>
<dbReference type="PANTHER" id="PTHR28629:SF14">
    <property type="entry name" value="DIHYDROXYACETONE KINASE 1"/>
    <property type="match status" value="1"/>
</dbReference>
<dbReference type="InterPro" id="IPR004007">
    <property type="entry name" value="DhaL_dom"/>
</dbReference>
<gene>
    <name evidence="13" type="primary">dak1</name>
    <name evidence="13" type="ORF">Plec18167_005535</name>
</gene>
<dbReference type="InterPro" id="IPR004006">
    <property type="entry name" value="DhaK_dom"/>
</dbReference>
<comment type="catalytic activity">
    <reaction evidence="10">
        <text>dihydroxyacetone + ATP = dihydroxyacetone phosphate + ADP + H(+)</text>
        <dbReference type="Rhea" id="RHEA:15773"/>
        <dbReference type="ChEBI" id="CHEBI:15378"/>
        <dbReference type="ChEBI" id="CHEBI:16016"/>
        <dbReference type="ChEBI" id="CHEBI:30616"/>
        <dbReference type="ChEBI" id="CHEBI:57642"/>
        <dbReference type="ChEBI" id="CHEBI:456216"/>
        <dbReference type="EC" id="2.7.1.29"/>
    </reaction>
</comment>
<dbReference type="EMBL" id="JAVDPF010000017">
    <property type="protein sequence ID" value="KAL1875599.1"/>
    <property type="molecule type" value="Genomic_DNA"/>
</dbReference>
<comment type="catalytic activity">
    <reaction evidence="9">
        <text>D-glyceraldehyde + ATP = D-glyceraldehyde 3-phosphate + ADP + H(+)</text>
        <dbReference type="Rhea" id="RHEA:13941"/>
        <dbReference type="ChEBI" id="CHEBI:15378"/>
        <dbReference type="ChEBI" id="CHEBI:17378"/>
        <dbReference type="ChEBI" id="CHEBI:30616"/>
        <dbReference type="ChEBI" id="CHEBI:59776"/>
        <dbReference type="ChEBI" id="CHEBI:456216"/>
        <dbReference type="EC" id="2.7.1.28"/>
    </reaction>
</comment>
<proteinExistence type="inferred from homology"/>
<dbReference type="Gene3D" id="3.30.1180.20">
    <property type="entry name" value="Dihydroxyacetone kinase, domain 2"/>
    <property type="match status" value="1"/>
</dbReference>
<evidence type="ECO:0000256" key="4">
    <source>
        <dbReference type="ARBA" id="ARBA00022679"/>
    </source>
</evidence>
<feature type="domain" description="DhaK" evidence="12">
    <location>
        <begin position="9"/>
        <end position="349"/>
    </location>
</feature>
<dbReference type="PROSITE" id="PS51481">
    <property type="entry name" value="DHAK"/>
    <property type="match status" value="1"/>
</dbReference>
<evidence type="ECO:0000313" key="13">
    <source>
        <dbReference type="EMBL" id="KAL1875599.1"/>
    </source>
</evidence>
<dbReference type="Gene3D" id="1.25.40.340">
    <property type="match status" value="1"/>
</dbReference>
<reference evidence="13 14" key="1">
    <citation type="journal article" date="2024" name="IMA Fungus">
        <title>IMA Genome - F19 : A genome assembly and annotation guide to empower mycologists, including annotated draft genome sequences of Ceratocystis pirilliformis, Diaporthe australafricana, Fusarium ophioides, Paecilomyces lecythidis, and Sporothrix stenoceras.</title>
        <authorList>
            <person name="Aylward J."/>
            <person name="Wilson A.M."/>
            <person name="Visagie C.M."/>
            <person name="Spraker J."/>
            <person name="Barnes I."/>
            <person name="Buitendag C."/>
            <person name="Ceriani C."/>
            <person name="Del Mar Angel L."/>
            <person name="du Plessis D."/>
            <person name="Fuchs T."/>
            <person name="Gasser K."/>
            <person name="Kramer D."/>
            <person name="Li W."/>
            <person name="Munsamy K."/>
            <person name="Piso A."/>
            <person name="Price J.L."/>
            <person name="Sonnekus B."/>
            <person name="Thomas C."/>
            <person name="van der Nest A."/>
            <person name="van Dijk A."/>
            <person name="van Heerden A."/>
            <person name="van Vuuren N."/>
            <person name="Yilmaz N."/>
            <person name="Duong T.A."/>
            <person name="van der Merwe N.A."/>
            <person name="Wingfield M.J."/>
            <person name="Wingfield B.D."/>
        </authorList>
    </citation>
    <scope>NUCLEOTIDE SEQUENCE [LARGE SCALE GENOMIC DNA]</scope>
    <source>
        <strain evidence="13 14">CMW 18167</strain>
    </source>
</reference>
<evidence type="ECO:0000256" key="10">
    <source>
        <dbReference type="ARBA" id="ARBA00048898"/>
    </source>
</evidence>
<accession>A0ABR3XJ16</accession>
<dbReference type="Gene3D" id="3.40.50.10440">
    <property type="entry name" value="Dihydroxyacetone kinase, domain 1"/>
    <property type="match status" value="1"/>
</dbReference>
<organism evidence="13 14">
    <name type="scientific">Paecilomyces lecythidis</name>
    <dbReference type="NCBI Taxonomy" id="3004212"/>
    <lineage>
        <taxon>Eukaryota</taxon>
        <taxon>Fungi</taxon>
        <taxon>Dikarya</taxon>
        <taxon>Ascomycota</taxon>
        <taxon>Pezizomycotina</taxon>
        <taxon>Eurotiomycetes</taxon>
        <taxon>Eurotiomycetidae</taxon>
        <taxon>Eurotiales</taxon>
        <taxon>Thermoascaceae</taxon>
        <taxon>Paecilomyces</taxon>
    </lineage>
</organism>
<keyword evidence="8" id="KW-0067">ATP-binding</keyword>
<keyword evidence="7" id="KW-0319">Glycerol metabolism</keyword>
<dbReference type="InterPro" id="IPR036117">
    <property type="entry name" value="DhaL_dom_sf"/>
</dbReference>
<dbReference type="PROSITE" id="PS51480">
    <property type="entry name" value="DHAL"/>
    <property type="match status" value="1"/>
</dbReference>
<dbReference type="SUPFAM" id="SSF82549">
    <property type="entry name" value="DAK1/DegV-like"/>
    <property type="match status" value="1"/>
</dbReference>
<evidence type="ECO:0000256" key="6">
    <source>
        <dbReference type="ARBA" id="ARBA00022777"/>
    </source>
</evidence>
<evidence type="ECO:0000256" key="2">
    <source>
        <dbReference type="ARBA" id="ARBA00004778"/>
    </source>
</evidence>
<dbReference type="InterPro" id="IPR012734">
    <property type="entry name" value="DhaK_ATP"/>
</dbReference>
<keyword evidence="14" id="KW-1185">Reference proteome</keyword>
<keyword evidence="6 13" id="KW-0418">Kinase</keyword>
<feature type="domain" description="DhaL" evidence="11">
    <location>
        <begin position="386"/>
        <end position="588"/>
    </location>
</feature>
<dbReference type="NCBIfam" id="TIGR02361">
    <property type="entry name" value="dak_ATP"/>
    <property type="match status" value="1"/>
</dbReference>
<evidence type="ECO:0000256" key="9">
    <source>
        <dbReference type="ARBA" id="ARBA00047974"/>
    </source>
</evidence>
<comment type="pathway">
    <text evidence="2">Polyol metabolism; glycerol fermentation; glycerone phosphate from glycerol (oxidative route): step 2/2.</text>
</comment>
<dbReference type="Pfam" id="PF02734">
    <property type="entry name" value="Dak2"/>
    <property type="match status" value="1"/>
</dbReference>
<evidence type="ECO:0000256" key="3">
    <source>
        <dbReference type="ARBA" id="ARBA00008757"/>
    </source>
</evidence>
<comment type="similarity">
    <text evidence="3">Belongs to the dihydroxyacetone kinase (DAK) family.</text>
</comment>
<dbReference type="SUPFAM" id="SSF101473">
    <property type="entry name" value="DhaL-like"/>
    <property type="match status" value="1"/>
</dbReference>
<dbReference type="PANTHER" id="PTHR28629">
    <property type="entry name" value="TRIOKINASE/FMN CYCLASE"/>
    <property type="match status" value="1"/>
</dbReference>
<evidence type="ECO:0000313" key="14">
    <source>
        <dbReference type="Proteomes" id="UP001583193"/>
    </source>
</evidence>
<dbReference type="Proteomes" id="UP001583193">
    <property type="component" value="Unassembled WGS sequence"/>
</dbReference>
<dbReference type="Pfam" id="PF02733">
    <property type="entry name" value="Dak1"/>
    <property type="match status" value="1"/>
</dbReference>
<sequence length="590" mass="62377">MSSKHFFADPNKLVIDALQSLTITNPSLEFDQENKIIFRRPDESSKSKVSIISGGGSGHEPAFAGYVGKGMLTASVAGTIFASPSAEQVRRAAMERVATDKGVLIIMNNYTGDVLNFGMAVEKAKAAGIKTEFFPMADDVGVGRKKSGKVGRRGIAGGILILKIVGALADTGASLEDVYGVAKLTNENLVSVGASLEHVHVPGREVDPNAEKLPAGVAEVGMGIHNEPGSHRIKFTIEELIKTMLLQLLDQNDKDRAFITHQPGDKFVLFINNLGGVSTLELSGITSEVHRQLGKDYKISPVRTIQGAFQTSLNGLGFSVSLLKLADTGLGAGKSLLELIDAPAEAVGWAAPITTATWEQANAKGTELPKTKLPEEQPSNLKTDPTAFKTILSAGLQRVIAAEPQVTHFDTIVGDGDCGIGLKRGAEAVLAKINDPSANLTDVVNAVNQITNVVENVMDGTSGAIYAIFLNALSHGLRNQDKGSATQVTADTWSEAVRYSITALGRYTPAQPGDRTLMDALVPFSKKLVETKDIKTAVKAAQEGTEATKSMKASLGRAVYVGGEDEWVGKVPDPGAYGLSEFLTGLSEAI</sequence>
<protein>
    <submittedName>
        <fullName evidence="13">Dihydroxyacetone kinase Dak1</fullName>
    </submittedName>
</protein>
<evidence type="ECO:0000256" key="1">
    <source>
        <dbReference type="ARBA" id="ARBA00003264"/>
    </source>
</evidence>
<name>A0ABR3XJ16_9EURO</name>
<evidence type="ECO:0000256" key="5">
    <source>
        <dbReference type="ARBA" id="ARBA00022741"/>
    </source>
</evidence>
<evidence type="ECO:0000259" key="12">
    <source>
        <dbReference type="PROSITE" id="PS51481"/>
    </source>
</evidence>
<keyword evidence="5" id="KW-0547">Nucleotide-binding</keyword>